<dbReference type="Gene3D" id="3.90.550.10">
    <property type="entry name" value="Spore Coat Polysaccharide Biosynthesis Protein SpsA, Chain A"/>
    <property type="match status" value="1"/>
</dbReference>
<dbReference type="EMBL" id="PNRG01000013">
    <property type="protein sequence ID" value="PMR80922.1"/>
    <property type="molecule type" value="Genomic_DNA"/>
</dbReference>
<protein>
    <recommendedName>
        <fullName evidence="3">Glycosyltransferase</fullName>
    </recommendedName>
</protein>
<name>A0A2N7UKJ1_9GAMM</name>
<evidence type="ECO:0000313" key="1">
    <source>
        <dbReference type="EMBL" id="PMR80922.1"/>
    </source>
</evidence>
<dbReference type="AlphaFoldDB" id="A0A2N7UKJ1"/>
<dbReference type="Proteomes" id="UP000235547">
    <property type="component" value="Unassembled WGS sequence"/>
</dbReference>
<reference evidence="1 2" key="1">
    <citation type="submission" date="2018-01" db="EMBL/GenBank/DDBJ databases">
        <title>Halomonas endophytica sp. nov., isolated from storage liquid in the stems of Populus euphratica.</title>
        <authorList>
            <person name="Chen C."/>
        </authorList>
    </citation>
    <scope>NUCLEOTIDE SEQUENCE [LARGE SCALE GENOMIC DNA]</scope>
    <source>
        <strain evidence="1 2">BZ-SZ-XJ27</strain>
    </source>
</reference>
<dbReference type="RefSeq" id="WP_102587746.1">
    <property type="nucleotide sequence ID" value="NZ_BNAE01000002.1"/>
</dbReference>
<keyword evidence="2" id="KW-1185">Reference proteome</keyword>
<organism evidence="1 2">
    <name type="scientific">Halomonas urumqiensis</name>
    <dbReference type="NCBI Taxonomy" id="1684789"/>
    <lineage>
        <taxon>Bacteria</taxon>
        <taxon>Pseudomonadati</taxon>
        <taxon>Pseudomonadota</taxon>
        <taxon>Gammaproteobacteria</taxon>
        <taxon>Oceanospirillales</taxon>
        <taxon>Halomonadaceae</taxon>
        <taxon>Halomonas</taxon>
    </lineage>
</organism>
<evidence type="ECO:0008006" key="3">
    <source>
        <dbReference type="Google" id="ProtNLM"/>
    </source>
</evidence>
<sequence>MTPYLGCILLDARVSGSHLPRQLAALEGLNRQRDPTFGILLVDDTADQRRASLAARHGVQHLVLAPAALGTRLNIATSHCQSDVLVFPAARQQPDPASISKAAARVAEKRQDAMSLTTSPSGPLARWLPRLVRGDLNHTLCVSREWFERIGGCDPELEHSALTELLERLRACGARVVESSLNHKAGTVEL</sequence>
<comment type="caution">
    <text evidence="1">The sequence shown here is derived from an EMBL/GenBank/DDBJ whole genome shotgun (WGS) entry which is preliminary data.</text>
</comment>
<gene>
    <name evidence="1" type="ORF">C1H70_07670</name>
</gene>
<proteinExistence type="predicted"/>
<accession>A0A2N7UKJ1</accession>
<dbReference type="OrthoDB" id="9069044at2"/>
<dbReference type="InterPro" id="IPR029044">
    <property type="entry name" value="Nucleotide-diphossugar_trans"/>
</dbReference>
<evidence type="ECO:0000313" key="2">
    <source>
        <dbReference type="Proteomes" id="UP000235547"/>
    </source>
</evidence>
<dbReference type="SUPFAM" id="SSF53448">
    <property type="entry name" value="Nucleotide-diphospho-sugar transferases"/>
    <property type="match status" value="1"/>
</dbReference>